<feature type="compositionally biased region" description="Acidic residues" evidence="1">
    <location>
        <begin position="330"/>
        <end position="339"/>
    </location>
</feature>
<dbReference type="GO" id="GO:0006364">
    <property type="term" value="P:rRNA processing"/>
    <property type="evidence" value="ECO:0007669"/>
    <property type="project" value="InterPro"/>
</dbReference>
<dbReference type="EMBL" id="SOYY01000024">
    <property type="protein sequence ID" value="KAA0703272.1"/>
    <property type="molecule type" value="Genomic_DNA"/>
</dbReference>
<protein>
    <submittedName>
        <fullName evidence="2">Putative ribosome-binding factor A, mitochondrial</fullName>
    </submittedName>
</protein>
<organism evidence="2 3">
    <name type="scientific">Triplophysa tibetana</name>
    <dbReference type="NCBI Taxonomy" id="1572043"/>
    <lineage>
        <taxon>Eukaryota</taxon>
        <taxon>Metazoa</taxon>
        <taxon>Chordata</taxon>
        <taxon>Craniata</taxon>
        <taxon>Vertebrata</taxon>
        <taxon>Euteleostomi</taxon>
        <taxon>Actinopterygii</taxon>
        <taxon>Neopterygii</taxon>
        <taxon>Teleostei</taxon>
        <taxon>Ostariophysi</taxon>
        <taxon>Cypriniformes</taxon>
        <taxon>Nemacheilidae</taxon>
        <taxon>Triplophysa</taxon>
    </lineage>
</organism>
<dbReference type="AlphaFoldDB" id="A0A5A9MZV4"/>
<dbReference type="InterPro" id="IPR015946">
    <property type="entry name" value="KH_dom-like_a/b"/>
</dbReference>
<dbReference type="Pfam" id="PF02033">
    <property type="entry name" value="RBFA"/>
    <property type="match status" value="1"/>
</dbReference>
<evidence type="ECO:0000313" key="2">
    <source>
        <dbReference type="EMBL" id="KAA0703272.1"/>
    </source>
</evidence>
<dbReference type="PANTHER" id="PTHR14725">
    <property type="entry name" value="RIBOSOME-BINDING FACTOR A, MITOCHONDRIAL-RELATED"/>
    <property type="match status" value="1"/>
</dbReference>
<dbReference type="Gene3D" id="3.30.300.20">
    <property type="match status" value="1"/>
</dbReference>
<comment type="caution">
    <text evidence="2">The sequence shown here is derived from an EMBL/GenBank/DDBJ whole genome shotgun (WGS) entry which is preliminary data.</text>
</comment>
<dbReference type="InterPro" id="IPR023799">
    <property type="entry name" value="RbfA_dom_sf"/>
</dbReference>
<dbReference type="InterPro" id="IPR039212">
    <property type="entry name" value="RBFA_mitochondrial"/>
</dbReference>
<dbReference type="Proteomes" id="UP000324632">
    <property type="component" value="Chromosome 24"/>
</dbReference>
<evidence type="ECO:0000256" key="1">
    <source>
        <dbReference type="SAM" id="MobiDB-lite"/>
    </source>
</evidence>
<dbReference type="InterPro" id="IPR000238">
    <property type="entry name" value="RbfA"/>
</dbReference>
<feature type="region of interest" description="Disordered" evidence="1">
    <location>
        <begin position="327"/>
        <end position="355"/>
    </location>
</feature>
<reference evidence="2 3" key="1">
    <citation type="journal article" date="2019" name="Mol. Ecol. Resour.">
        <title>Chromosome-level genome assembly of Triplophysa tibetana, a fish adapted to the harsh high-altitude environment of the Tibetan Plateau.</title>
        <authorList>
            <person name="Yang X."/>
            <person name="Liu H."/>
            <person name="Ma Z."/>
            <person name="Zou Y."/>
            <person name="Zou M."/>
            <person name="Mao Y."/>
            <person name="Li X."/>
            <person name="Wang H."/>
            <person name="Chen T."/>
            <person name="Wang W."/>
            <person name="Yang R."/>
        </authorList>
    </citation>
    <scope>NUCLEOTIDE SEQUENCE [LARGE SCALE GENOMIC DNA]</scope>
    <source>
        <strain evidence="2">TTIB1903HZAU</strain>
        <tissue evidence="2">Muscle</tissue>
    </source>
</reference>
<evidence type="ECO:0000313" key="3">
    <source>
        <dbReference type="Proteomes" id="UP000324632"/>
    </source>
</evidence>
<keyword evidence="3" id="KW-1185">Reference proteome</keyword>
<proteinExistence type="predicted"/>
<name>A0A5A9MZV4_9TELE</name>
<sequence>MLTVKRILCSKEWTLSPCTNAIARMMCRITARHELLADQQVSRLMTFKERSIHSSACLSGGNKLMKMLANKKKKHWYETPLQSRTQGLPDFLRPSKKKNQEDSVRVRTLNNIIYKAVTDLLNSYEVNSEIAAYNIQISKVSLPPDFSSCRIYWKTSLSAEQDSQIQHALDKCAPRIRYLLISHQILGGVPALVFIRDKQYAAMMEVENLLKIADYGSGEDEINNSSISDVGARLHLTDSGEKKRPVLFGVDHDALHKQIEAYKREKGTRESLTQSSAAGGLTEEQLNTLAEIRKQKLIEKKKLKSKRTKDDDITPKDYLLARSLQKEEQEAVDNNEDSLLDSQISQLMAEDNRGH</sequence>
<dbReference type="PANTHER" id="PTHR14725:SF0">
    <property type="entry name" value="RIBOSOME-BINDING FACTOR A, MITOCHONDRIAL-RELATED"/>
    <property type="match status" value="1"/>
</dbReference>
<dbReference type="SUPFAM" id="SSF89919">
    <property type="entry name" value="Ribosome-binding factor A, RbfA"/>
    <property type="match status" value="1"/>
</dbReference>
<gene>
    <name evidence="2" type="ORF">E1301_Tti006931</name>
</gene>
<accession>A0A5A9MZV4</accession>